<evidence type="ECO:0000313" key="4">
    <source>
        <dbReference type="Proteomes" id="UP000701801"/>
    </source>
</evidence>
<reference evidence="3" key="1">
    <citation type="submission" date="2021-07" db="EMBL/GenBank/DDBJ databases">
        <authorList>
            <person name="Durling M."/>
        </authorList>
    </citation>
    <scope>NUCLEOTIDE SEQUENCE</scope>
</reference>
<feature type="transmembrane region" description="Helical" evidence="2">
    <location>
        <begin position="91"/>
        <end position="111"/>
    </location>
</feature>
<sequence>MGVEDYSEKQSLASDGPTIPTRTAKLLTPGLVLATVILLAASSISGATVAAVCFRSMDQHSMSVGAAQASILAANEPVGVVRPPVVRVHGYCFVIARIALVMWMIAITISSVALSREKTCTAEYEDCTPSIIAVIVSNCAFLAIGILLTALEACQYPFRIPDIFHIFKPTHQRVISIAGISEYGSSRACSIEVLDEENRRAVDTKPDLKGNSKRGGSLPTVEEVPERPISPLLPVAKRSSATRSWGNDGWTYTEMASEKKGLKKSDSAISGLSHISSGYDVSDRSSHRSSHRSSNLSSNRSSHVSSNRSSQGSLPRHQKRARVVSPSSSINNHNKRSPPSTMRSVEYPDVLVRPDLKYCPPNIPPPHEWNASRTASMTQLLPIADIDNLRRRSSISANPCMIRRPSQALPPLTHQRTRRNSQPIRMNTQPIRRRTIDCKVPGAYRFSLEPEKYRISIEPEIQLSEHVRTIEACKVPGEYKRSIEQERQLSDRTNKIEGGKPEEKQSLVERPCFEKPCFELAAEPLALQFEIERLPSLEQVPTMVSIPEVLPLRRLSLGDISYEFGKVFEE</sequence>
<feature type="transmembrane region" description="Helical" evidence="2">
    <location>
        <begin position="131"/>
        <end position="151"/>
    </location>
</feature>
<dbReference type="OrthoDB" id="3531381at2759"/>
<feature type="region of interest" description="Disordered" evidence="1">
    <location>
        <begin position="200"/>
        <end position="226"/>
    </location>
</feature>
<comment type="caution">
    <text evidence="3">The sequence shown here is derived from an EMBL/GenBank/DDBJ whole genome shotgun (WGS) entry which is preliminary data.</text>
</comment>
<name>A0A9N9LXS8_9HELO</name>
<organism evidence="3 4">
    <name type="scientific">Hymenoscyphus albidus</name>
    <dbReference type="NCBI Taxonomy" id="595503"/>
    <lineage>
        <taxon>Eukaryota</taxon>
        <taxon>Fungi</taxon>
        <taxon>Dikarya</taxon>
        <taxon>Ascomycota</taxon>
        <taxon>Pezizomycotina</taxon>
        <taxon>Leotiomycetes</taxon>
        <taxon>Helotiales</taxon>
        <taxon>Helotiaceae</taxon>
        <taxon>Hymenoscyphus</taxon>
    </lineage>
</organism>
<keyword evidence="2" id="KW-0472">Membrane</keyword>
<keyword evidence="2" id="KW-0812">Transmembrane</keyword>
<feature type="compositionally biased region" description="Basic and acidic residues" evidence="1">
    <location>
        <begin position="200"/>
        <end position="210"/>
    </location>
</feature>
<feature type="transmembrane region" description="Helical" evidence="2">
    <location>
        <begin position="31"/>
        <end position="54"/>
    </location>
</feature>
<keyword evidence="4" id="KW-1185">Reference proteome</keyword>
<dbReference type="Proteomes" id="UP000701801">
    <property type="component" value="Unassembled WGS sequence"/>
</dbReference>
<evidence type="ECO:0000313" key="3">
    <source>
        <dbReference type="EMBL" id="CAG8979431.1"/>
    </source>
</evidence>
<evidence type="ECO:0000256" key="2">
    <source>
        <dbReference type="SAM" id="Phobius"/>
    </source>
</evidence>
<proteinExistence type="predicted"/>
<feature type="region of interest" description="Disordered" evidence="1">
    <location>
        <begin position="258"/>
        <end position="345"/>
    </location>
</feature>
<keyword evidence="2" id="KW-1133">Transmembrane helix</keyword>
<feature type="compositionally biased region" description="Polar residues" evidence="1">
    <location>
        <begin position="267"/>
        <end position="276"/>
    </location>
</feature>
<protein>
    <submittedName>
        <fullName evidence="3">Uncharacterized protein</fullName>
    </submittedName>
</protein>
<dbReference type="EMBL" id="CAJVRM010000311">
    <property type="protein sequence ID" value="CAG8979431.1"/>
    <property type="molecule type" value="Genomic_DNA"/>
</dbReference>
<dbReference type="AlphaFoldDB" id="A0A9N9LXS8"/>
<feature type="compositionally biased region" description="Polar residues" evidence="1">
    <location>
        <begin position="325"/>
        <end position="343"/>
    </location>
</feature>
<evidence type="ECO:0000256" key="1">
    <source>
        <dbReference type="SAM" id="MobiDB-lite"/>
    </source>
</evidence>
<feature type="compositionally biased region" description="Low complexity" evidence="1">
    <location>
        <begin position="292"/>
        <end position="310"/>
    </location>
</feature>
<accession>A0A9N9LXS8</accession>
<gene>
    <name evidence="3" type="ORF">HYALB_00013439</name>
</gene>